<organism evidence="1 2">
    <name type="scientific">Candidatus Beckwithbacteria bacterium CG23_combo_of_CG06-09_8_20_14_all_34_8</name>
    <dbReference type="NCBI Taxonomy" id="1974497"/>
    <lineage>
        <taxon>Bacteria</taxon>
        <taxon>Candidatus Beckwithiibacteriota</taxon>
    </lineage>
</organism>
<comment type="caution">
    <text evidence="1">The sequence shown here is derived from an EMBL/GenBank/DDBJ whole genome shotgun (WGS) entry which is preliminary data.</text>
</comment>
<proteinExistence type="predicted"/>
<dbReference type="EMBL" id="PCSR01000117">
    <property type="protein sequence ID" value="PIP52727.1"/>
    <property type="molecule type" value="Genomic_DNA"/>
</dbReference>
<sequence>MFNKEKKLYTENEVNLSKILHPIIAVIAQEGYEWQPIAPVIITRGGQYSRNYGQSRSPYSAETVHSSEVRIAKPIGFDEDQLATLNVRQHVDIGDPIIYQAAIQRETNSNGSYIGAVMQIGRDNVDYCAKPAGRNAVIMHLYLELLQRGLDLSSL</sequence>
<accession>A0A2H0B4Z3</accession>
<gene>
    <name evidence="1" type="ORF">COX08_04845</name>
</gene>
<protein>
    <submittedName>
        <fullName evidence="1">Uncharacterized protein</fullName>
    </submittedName>
</protein>
<name>A0A2H0B4Z3_9BACT</name>
<reference evidence="1 2" key="1">
    <citation type="submission" date="2017-09" db="EMBL/GenBank/DDBJ databases">
        <title>Depth-based differentiation of microbial function through sediment-hosted aquifers and enrichment of novel symbionts in the deep terrestrial subsurface.</title>
        <authorList>
            <person name="Probst A.J."/>
            <person name="Ladd B."/>
            <person name="Jarett J.K."/>
            <person name="Geller-Mcgrath D.E."/>
            <person name="Sieber C.M."/>
            <person name="Emerson J.B."/>
            <person name="Anantharaman K."/>
            <person name="Thomas B.C."/>
            <person name="Malmstrom R."/>
            <person name="Stieglmeier M."/>
            <person name="Klingl A."/>
            <person name="Woyke T."/>
            <person name="Ryan C.M."/>
            <person name="Banfield J.F."/>
        </authorList>
    </citation>
    <scope>NUCLEOTIDE SEQUENCE [LARGE SCALE GENOMIC DNA]</scope>
    <source>
        <strain evidence="1">CG23_combo_of_CG06-09_8_20_14_all_34_8</strain>
    </source>
</reference>
<dbReference type="AlphaFoldDB" id="A0A2H0B4Z3"/>
<dbReference type="Proteomes" id="UP000229459">
    <property type="component" value="Unassembled WGS sequence"/>
</dbReference>
<evidence type="ECO:0000313" key="2">
    <source>
        <dbReference type="Proteomes" id="UP000229459"/>
    </source>
</evidence>
<evidence type="ECO:0000313" key="1">
    <source>
        <dbReference type="EMBL" id="PIP52727.1"/>
    </source>
</evidence>